<dbReference type="CDD" id="cd17546">
    <property type="entry name" value="REC_hyHK_CKI1_RcsC-like"/>
    <property type="match status" value="1"/>
</dbReference>
<evidence type="ECO:0000256" key="2">
    <source>
        <dbReference type="ARBA" id="ARBA00023012"/>
    </source>
</evidence>
<reference evidence="5" key="1">
    <citation type="submission" date="2022-04" db="EMBL/GenBank/DDBJ databases">
        <title>Mucilaginibacter sp. RS28 isolated from freshwater.</title>
        <authorList>
            <person name="Ko S.-R."/>
        </authorList>
    </citation>
    <scope>NUCLEOTIDE SEQUENCE</scope>
    <source>
        <strain evidence="5">RS28</strain>
    </source>
</reference>
<dbReference type="RefSeq" id="WP_245129540.1">
    <property type="nucleotide sequence ID" value="NZ_JALJEJ010000003.1"/>
</dbReference>
<dbReference type="Gene3D" id="3.40.50.2300">
    <property type="match status" value="1"/>
</dbReference>
<dbReference type="SMART" id="SM00448">
    <property type="entry name" value="REC"/>
    <property type="match status" value="1"/>
</dbReference>
<keyword evidence="2" id="KW-0902">Two-component regulatory system</keyword>
<dbReference type="GO" id="GO:0000160">
    <property type="term" value="P:phosphorelay signal transduction system"/>
    <property type="evidence" value="ECO:0007669"/>
    <property type="project" value="UniProtKB-KW"/>
</dbReference>
<evidence type="ECO:0000313" key="5">
    <source>
        <dbReference type="EMBL" id="MCJ8209708.1"/>
    </source>
</evidence>
<proteinExistence type="predicted"/>
<protein>
    <submittedName>
        <fullName evidence="5">Response regulator</fullName>
    </submittedName>
</protein>
<evidence type="ECO:0000313" key="6">
    <source>
        <dbReference type="Proteomes" id="UP001139450"/>
    </source>
</evidence>
<dbReference type="PROSITE" id="PS50110">
    <property type="entry name" value="RESPONSE_REGULATORY"/>
    <property type="match status" value="1"/>
</dbReference>
<dbReference type="AlphaFoldDB" id="A0A9X1X2B5"/>
<evidence type="ECO:0000256" key="3">
    <source>
        <dbReference type="PROSITE-ProRule" id="PRU00169"/>
    </source>
</evidence>
<name>A0A9X1X2B5_9SPHI</name>
<keyword evidence="6" id="KW-1185">Reference proteome</keyword>
<dbReference type="PANTHER" id="PTHR45339">
    <property type="entry name" value="HYBRID SIGNAL TRANSDUCTION HISTIDINE KINASE J"/>
    <property type="match status" value="1"/>
</dbReference>
<keyword evidence="1 3" id="KW-0597">Phosphoprotein</keyword>
<dbReference type="Pfam" id="PF00072">
    <property type="entry name" value="Response_reg"/>
    <property type="match status" value="1"/>
</dbReference>
<gene>
    <name evidence="5" type="ORF">MUY27_08305</name>
</gene>
<evidence type="ECO:0000256" key="1">
    <source>
        <dbReference type="ARBA" id="ARBA00022553"/>
    </source>
</evidence>
<sequence length="141" mass="16289">MRLRFLIVEDDLLNCKVYKLILKDEMLDLDFAYDGEQGINLFTGNNYDLVLLDMNLPLLTGLEVAKYIRDLELKESKPKVPIIAVSADTSAGMKQKAYDCGVNEYLNKPVGRYDLIKRVKLYINDPRLFPVKTNHQFRSEN</sequence>
<feature type="domain" description="Response regulatory" evidence="4">
    <location>
        <begin position="4"/>
        <end position="123"/>
    </location>
</feature>
<dbReference type="InterPro" id="IPR011006">
    <property type="entry name" value="CheY-like_superfamily"/>
</dbReference>
<dbReference type="SUPFAM" id="SSF52172">
    <property type="entry name" value="CheY-like"/>
    <property type="match status" value="1"/>
</dbReference>
<dbReference type="PANTHER" id="PTHR45339:SF1">
    <property type="entry name" value="HYBRID SIGNAL TRANSDUCTION HISTIDINE KINASE J"/>
    <property type="match status" value="1"/>
</dbReference>
<evidence type="ECO:0000259" key="4">
    <source>
        <dbReference type="PROSITE" id="PS50110"/>
    </source>
</evidence>
<organism evidence="5 6">
    <name type="scientific">Mucilaginibacter straminoryzae</name>
    <dbReference type="NCBI Taxonomy" id="2932774"/>
    <lineage>
        <taxon>Bacteria</taxon>
        <taxon>Pseudomonadati</taxon>
        <taxon>Bacteroidota</taxon>
        <taxon>Sphingobacteriia</taxon>
        <taxon>Sphingobacteriales</taxon>
        <taxon>Sphingobacteriaceae</taxon>
        <taxon>Mucilaginibacter</taxon>
    </lineage>
</organism>
<dbReference type="InterPro" id="IPR001789">
    <property type="entry name" value="Sig_transdc_resp-reg_receiver"/>
</dbReference>
<dbReference type="Proteomes" id="UP001139450">
    <property type="component" value="Unassembled WGS sequence"/>
</dbReference>
<dbReference type="EMBL" id="JALJEJ010000003">
    <property type="protein sequence ID" value="MCJ8209708.1"/>
    <property type="molecule type" value="Genomic_DNA"/>
</dbReference>
<accession>A0A9X1X2B5</accession>
<feature type="modified residue" description="4-aspartylphosphate" evidence="3">
    <location>
        <position position="53"/>
    </location>
</feature>
<comment type="caution">
    <text evidence="5">The sequence shown here is derived from an EMBL/GenBank/DDBJ whole genome shotgun (WGS) entry which is preliminary data.</text>
</comment>